<evidence type="ECO:0000259" key="23">
    <source>
        <dbReference type="Pfam" id="PF08245"/>
    </source>
</evidence>
<keyword evidence="9" id="KW-0479">Metal-binding</keyword>
<dbReference type="InterPro" id="IPR013221">
    <property type="entry name" value="Mur_ligase_cen"/>
</dbReference>
<dbReference type="Pfam" id="PF02875">
    <property type="entry name" value="Mur_ligase_C"/>
    <property type="match status" value="1"/>
</dbReference>
<protein>
    <recommendedName>
        <fullName evidence="7">Dihydrofolate synthase/folylpolyglutamate synthase</fullName>
        <ecNumber evidence="5">6.3.2.12</ecNumber>
        <ecNumber evidence="6">6.3.2.17</ecNumber>
    </recommendedName>
    <alternativeName>
        <fullName evidence="16">Folylpoly-gamma-glutamate synthetase-dihydrofolate synthetase</fullName>
    </alternativeName>
    <alternativeName>
        <fullName evidence="14">Folylpolyglutamate synthetase</fullName>
    </alternativeName>
    <alternativeName>
        <fullName evidence="15">Tetrahydrofolylpolyglutamate synthase</fullName>
    </alternativeName>
</protein>
<keyword evidence="8 21" id="KW-0436">Ligase</keyword>
<keyword evidence="25" id="KW-1185">Reference proteome</keyword>
<dbReference type="EC" id="6.3.2.12" evidence="5"/>
<evidence type="ECO:0000256" key="20">
    <source>
        <dbReference type="ARBA" id="ARBA00049161"/>
    </source>
</evidence>
<dbReference type="PIRSF" id="PIRSF001563">
    <property type="entry name" value="Folylpolyglu_synth"/>
    <property type="match status" value="1"/>
</dbReference>
<evidence type="ECO:0000256" key="16">
    <source>
        <dbReference type="ARBA" id="ARBA00032510"/>
    </source>
</evidence>
<evidence type="ECO:0000256" key="8">
    <source>
        <dbReference type="ARBA" id="ARBA00022598"/>
    </source>
</evidence>
<comment type="catalytic activity">
    <reaction evidence="20">
        <text>7,8-dihydropteroate + L-glutamate + ATP = 7,8-dihydrofolate + ADP + phosphate + H(+)</text>
        <dbReference type="Rhea" id="RHEA:23584"/>
        <dbReference type="ChEBI" id="CHEBI:15378"/>
        <dbReference type="ChEBI" id="CHEBI:17839"/>
        <dbReference type="ChEBI" id="CHEBI:29985"/>
        <dbReference type="ChEBI" id="CHEBI:30616"/>
        <dbReference type="ChEBI" id="CHEBI:43474"/>
        <dbReference type="ChEBI" id="CHEBI:57451"/>
        <dbReference type="ChEBI" id="CHEBI:456216"/>
        <dbReference type="EC" id="6.3.2.12"/>
    </reaction>
</comment>
<dbReference type="RefSeq" id="WP_379890572.1">
    <property type="nucleotide sequence ID" value="NZ_JBHSDI010000064.1"/>
</dbReference>
<comment type="function">
    <text evidence="1">Functions in two distinct reactions of the de novo folate biosynthetic pathway. Catalyzes the addition of a glutamate residue to dihydropteroate (7,8-dihydropteroate or H2Pte) to form dihydrofolate (7,8-dihydrofolate monoglutamate or H2Pte-Glu). Also catalyzes successive additions of L-glutamate to tetrahydrofolate or 10-formyltetrahydrofolate or 5,10-methylenetetrahydrofolate, leading to folylpolyglutamate derivatives.</text>
</comment>
<dbReference type="Gene3D" id="3.40.1190.10">
    <property type="entry name" value="Mur-like, catalytic domain"/>
    <property type="match status" value="1"/>
</dbReference>
<comment type="catalytic activity">
    <reaction evidence="19">
        <text>(6R)-5,10-methylenetetrahydrofolyl-(gamma-L-Glu)(n) + L-glutamate + ATP = (6R)-5,10-methylenetetrahydrofolyl-(gamma-L-Glu)(n+1) + ADP + phosphate + H(+)</text>
        <dbReference type="Rhea" id="RHEA:51912"/>
        <dbReference type="Rhea" id="RHEA-COMP:13257"/>
        <dbReference type="Rhea" id="RHEA-COMP:13258"/>
        <dbReference type="ChEBI" id="CHEBI:15378"/>
        <dbReference type="ChEBI" id="CHEBI:29985"/>
        <dbReference type="ChEBI" id="CHEBI:30616"/>
        <dbReference type="ChEBI" id="CHEBI:43474"/>
        <dbReference type="ChEBI" id="CHEBI:136572"/>
        <dbReference type="ChEBI" id="CHEBI:456216"/>
        <dbReference type="EC" id="6.3.2.17"/>
    </reaction>
</comment>
<evidence type="ECO:0000256" key="11">
    <source>
        <dbReference type="ARBA" id="ARBA00022840"/>
    </source>
</evidence>
<evidence type="ECO:0000256" key="7">
    <source>
        <dbReference type="ARBA" id="ARBA00019357"/>
    </source>
</evidence>
<evidence type="ECO:0000256" key="13">
    <source>
        <dbReference type="ARBA" id="ARBA00022909"/>
    </source>
</evidence>
<organism evidence="24 25">
    <name type="scientific">Marinobacter lacisalsi</name>
    <dbReference type="NCBI Taxonomy" id="475979"/>
    <lineage>
        <taxon>Bacteria</taxon>
        <taxon>Pseudomonadati</taxon>
        <taxon>Pseudomonadota</taxon>
        <taxon>Gammaproteobacteria</taxon>
        <taxon>Pseudomonadales</taxon>
        <taxon>Marinobacteraceae</taxon>
        <taxon>Marinobacter</taxon>
    </lineage>
</organism>
<dbReference type="PANTHER" id="PTHR11136">
    <property type="entry name" value="FOLYLPOLYGLUTAMATE SYNTHASE-RELATED"/>
    <property type="match status" value="1"/>
</dbReference>
<evidence type="ECO:0000313" key="25">
    <source>
        <dbReference type="Proteomes" id="UP001595798"/>
    </source>
</evidence>
<dbReference type="InterPro" id="IPR036565">
    <property type="entry name" value="Mur-like_cat_sf"/>
</dbReference>
<dbReference type="GO" id="GO:0008841">
    <property type="term" value="F:dihydrofolate synthase activity"/>
    <property type="evidence" value="ECO:0007669"/>
    <property type="project" value="UniProtKB-EC"/>
</dbReference>
<evidence type="ECO:0000256" key="3">
    <source>
        <dbReference type="ARBA" id="ARBA00005150"/>
    </source>
</evidence>
<dbReference type="Gene3D" id="3.90.190.20">
    <property type="entry name" value="Mur ligase, C-terminal domain"/>
    <property type="match status" value="1"/>
</dbReference>
<feature type="domain" description="Mur ligase central" evidence="23">
    <location>
        <begin position="58"/>
        <end position="267"/>
    </location>
</feature>
<evidence type="ECO:0000256" key="21">
    <source>
        <dbReference type="PIRNR" id="PIRNR001563"/>
    </source>
</evidence>
<comment type="pathway">
    <text evidence="3">Cofactor biosynthesis; tetrahydrofolylpolyglutamate biosynthesis.</text>
</comment>
<evidence type="ECO:0000256" key="2">
    <source>
        <dbReference type="ARBA" id="ARBA00004799"/>
    </source>
</evidence>
<comment type="catalytic activity">
    <reaction evidence="18">
        <text>10-formyltetrahydrofolyl-(gamma-L-Glu)(n) + L-glutamate + ATP = 10-formyltetrahydrofolyl-(gamma-L-Glu)(n+1) + ADP + phosphate + H(+)</text>
        <dbReference type="Rhea" id="RHEA:51904"/>
        <dbReference type="Rhea" id="RHEA-COMP:13088"/>
        <dbReference type="Rhea" id="RHEA-COMP:14300"/>
        <dbReference type="ChEBI" id="CHEBI:15378"/>
        <dbReference type="ChEBI" id="CHEBI:29985"/>
        <dbReference type="ChEBI" id="CHEBI:30616"/>
        <dbReference type="ChEBI" id="CHEBI:43474"/>
        <dbReference type="ChEBI" id="CHEBI:134413"/>
        <dbReference type="ChEBI" id="CHEBI:456216"/>
        <dbReference type="EC" id="6.3.2.17"/>
    </reaction>
</comment>
<dbReference type="InterPro" id="IPR001645">
    <property type="entry name" value="Folylpolyglutamate_synth"/>
</dbReference>
<name>A0ABV8QNQ4_9GAMM</name>
<keyword evidence="10 21" id="KW-0547">Nucleotide-binding</keyword>
<comment type="similarity">
    <text evidence="4 21">Belongs to the folylpolyglutamate synthase family.</text>
</comment>
<evidence type="ECO:0000256" key="6">
    <source>
        <dbReference type="ARBA" id="ARBA00013025"/>
    </source>
</evidence>
<dbReference type="InterPro" id="IPR036615">
    <property type="entry name" value="Mur_ligase_C_dom_sf"/>
</dbReference>
<evidence type="ECO:0000256" key="9">
    <source>
        <dbReference type="ARBA" id="ARBA00022723"/>
    </source>
</evidence>
<dbReference type="Pfam" id="PF08245">
    <property type="entry name" value="Mur_ligase_M"/>
    <property type="match status" value="1"/>
</dbReference>
<dbReference type="EC" id="6.3.2.17" evidence="6"/>
<dbReference type="PANTHER" id="PTHR11136:SF0">
    <property type="entry name" value="DIHYDROFOLATE SYNTHETASE-RELATED"/>
    <property type="match status" value="1"/>
</dbReference>
<keyword evidence="11 21" id="KW-0067">ATP-binding</keyword>
<dbReference type="GO" id="GO:0004326">
    <property type="term" value="F:tetrahydrofolylpolyglutamate synthase activity"/>
    <property type="evidence" value="ECO:0007669"/>
    <property type="project" value="UniProtKB-EC"/>
</dbReference>
<evidence type="ECO:0000256" key="4">
    <source>
        <dbReference type="ARBA" id="ARBA00008276"/>
    </source>
</evidence>
<comment type="pathway">
    <text evidence="2">Cofactor biosynthesis; tetrahydrofolate biosynthesis; 7,8-dihydrofolate from 2-amino-4-hydroxy-6-hydroxymethyl-7,8-dihydropteridine diphosphate and 4-aminobenzoate: step 2/2.</text>
</comment>
<keyword evidence="13" id="KW-0289">Folate biosynthesis</keyword>
<dbReference type="SUPFAM" id="SSF53244">
    <property type="entry name" value="MurD-like peptide ligases, peptide-binding domain"/>
    <property type="match status" value="1"/>
</dbReference>
<evidence type="ECO:0000256" key="10">
    <source>
        <dbReference type="ARBA" id="ARBA00022741"/>
    </source>
</evidence>
<evidence type="ECO:0000259" key="22">
    <source>
        <dbReference type="Pfam" id="PF02875"/>
    </source>
</evidence>
<gene>
    <name evidence="24" type="primary">folC</name>
    <name evidence="24" type="ORF">ACFOZ5_19650</name>
</gene>
<evidence type="ECO:0000256" key="12">
    <source>
        <dbReference type="ARBA" id="ARBA00022842"/>
    </source>
</evidence>
<evidence type="ECO:0000256" key="14">
    <source>
        <dbReference type="ARBA" id="ARBA00030048"/>
    </source>
</evidence>
<dbReference type="NCBIfam" id="TIGR01499">
    <property type="entry name" value="folC"/>
    <property type="match status" value="1"/>
</dbReference>
<dbReference type="NCBIfam" id="NF008101">
    <property type="entry name" value="PRK10846.1"/>
    <property type="match status" value="1"/>
</dbReference>
<evidence type="ECO:0000256" key="1">
    <source>
        <dbReference type="ARBA" id="ARBA00002714"/>
    </source>
</evidence>
<evidence type="ECO:0000256" key="18">
    <source>
        <dbReference type="ARBA" id="ARBA00047808"/>
    </source>
</evidence>
<reference evidence="25" key="1">
    <citation type="journal article" date="2019" name="Int. J. Syst. Evol. Microbiol.">
        <title>The Global Catalogue of Microorganisms (GCM) 10K type strain sequencing project: providing services to taxonomists for standard genome sequencing and annotation.</title>
        <authorList>
            <consortium name="The Broad Institute Genomics Platform"/>
            <consortium name="The Broad Institute Genome Sequencing Center for Infectious Disease"/>
            <person name="Wu L."/>
            <person name="Ma J."/>
        </authorList>
    </citation>
    <scope>NUCLEOTIDE SEQUENCE [LARGE SCALE GENOMIC DNA]</scope>
    <source>
        <strain evidence="25">CECT 7297</strain>
    </source>
</reference>
<feature type="domain" description="Mur ligase C-terminal" evidence="22">
    <location>
        <begin position="292"/>
        <end position="417"/>
    </location>
</feature>
<dbReference type="EMBL" id="JBHSDI010000064">
    <property type="protein sequence ID" value="MFC4261242.1"/>
    <property type="molecule type" value="Genomic_DNA"/>
</dbReference>
<comment type="catalytic activity">
    <reaction evidence="17">
        <text>(6S)-5,6,7,8-tetrahydrofolyl-(gamma-L-Glu)(n) + L-glutamate + ATP = (6S)-5,6,7,8-tetrahydrofolyl-(gamma-L-Glu)(n+1) + ADP + phosphate + H(+)</text>
        <dbReference type="Rhea" id="RHEA:10580"/>
        <dbReference type="Rhea" id="RHEA-COMP:14738"/>
        <dbReference type="Rhea" id="RHEA-COMP:14740"/>
        <dbReference type="ChEBI" id="CHEBI:15378"/>
        <dbReference type="ChEBI" id="CHEBI:29985"/>
        <dbReference type="ChEBI" id="CHEBI:30616"/>
        <dbReference type="ChEBI" id="CHEBI:43474"/>
        <dbReference type="ChEBI" id="CHEBI:141005"/>
        <dbReference type="ChEBI" id="CHEBI:456216"/>
        <dbReference type="EC" id="6.3.2.17"/>
    </reaction>
</comment>
<dbReference type="Proteomes" id="UP001595798">
    <property type="component" value="Unassembled WGS sequence"/>
</dbReference>
<evidence type="ECO:0000256" key="19">
    <source>
        <dbReference type="ARBA" id="ARBA00049035"/>
    </source>
</evidence>
<evidence type="ECO:0000256" key="5">
    <source>
        <dbReference type="ARBA" id="ARBA00013023"/>
    </source>
</evidence>
<sequence>MSRSDTRVPAPAAGAGLTDWLSYLESIHPVEMDLGLDRVLLVLRKLMPTGPRGRVITVGGTNGKGSTVAALEALLLAAGQSVGCYTSPHLLAYNERVRINGHNVSDEALIRAFEQVEAARGSVSLTYFEFGTLAAFLVMAEAGVDNLVLEVGLGGRLDAVNVLDADLAVITSVDLDHTAWLGEDRNAIGYEKAGILRPGQVAIYGDDDPPASVLQQAAAQKVHLLRPGQGYRVVQDESAPMLVTDTGHRIHLPGNSLPLNSLAAAALASLELDLGLGDSDIAGVLAGLTLAGRFEQVAGSPDVFLDVGHNPHAAQWLAQRLASLRASGTYRRLLAVYAGLEDKDSAGVARALAPVIDHWYIAGLDVPRGLSGDALSERIRPELPDMVMTVEGRVSDAIKVALESARENDLVLVFGSFFTVVAGKGYFEVPSGQTSE</sequence>
<dbReference type="InterPro" id="IPR004101">
    <property type="entry name" value="Mur_ligase_C"/>
</dbReference>
<dbReference type="SUPFAM" id="SSF53623">
    <property type="entry name" value="MurD-like peptide ligases, catalytic domain"/>
    <property type="match status" value="1"/>
</dbReference>
<evidence type="ECO:0000313" key="24">
    <source>
        <dbReference type="EMBL" id="MFC4261242.1"/>
    </source>
</evidence>
<accession>A0ABV8QNQ4</accession>
<proteinExistence type="inferred from homology"/>
<comment type="caution">
    <text evidence="24">The sequence shown here is derived from an EMBL/GenBank/DDBJ whole genome shotgun (WGS) entry which is preliminary data.</text>
</comment>
<keyword evidence="12" id="KW-0460">Magnesium</keyword>
<evidence type="ECO:0000256" key="17">
    <source>
        <dbReference type="ARBA" id="ARBA00047493"/>
    </source>
</evidence>
<evidence type="ECO:0000256" key="15">
    <source>
        <dbReference type="ARBA" id="ARBA00030592"/>
    </source>
</evidence>